<keyword evidence="2" id="KW-0808">Transferase</keyword>
<keyword evidence="5" id="KW-1185">Reference proteome</keyword>
<dbReference type="InterPro" id="IPR030382">
    <property type="entry name" value="MeTrfase_TRM5/TYW2"/>
</dbReference>
<comment type="subcellular location">
    <subcellularLocation>
        <location evidence="2">Cytoplasm</location>
    </subcellularLocation>
</comment>
<name>A0AAX4H4T1_9ASCO</name>
<sequence length="414" mass="47533">MSRISIKEAQLVKKIKDVVACLQKESHSVQVKKTEDCFTVLTSVNTHTLNEHLLDYSESIVIEKWTAEEKPTVTLEFVTRQFLQAKTLLSAAQIADLCSQLPKKWSVYAPMVLFGTGSYDLKNWQALFAQVDSLAYFEAIAPLFQGQITHFAINRPIVEEDIMRRPFNLIPLYGDFGPKPCHQSYSSPTQNDLEQGFWCHTIQNRIYQTWAPRYTMFSRGNIREKKRLLQEYPDLQSTMVVDLYAGIGYFTLSYLANGATLFCWEINRWSIEGLVRGLSKNKHKYRLISRSESISEDMILQDMKNGVRAFVFFESNEYAFERLECLSRIPLSHINLGLLPTLKPSWPIARRLAQKSACNTKVHVHENIHVQEFDALTNEVSAYFDGSSHLEKVKTFAPDVWHVVVDVETTCGNN</sequence>
<dbReference type="KEGG" id="asau:88171761"/>
<evidence type="ECO:0000313" key="5">
    <source>
        <dbReference type="Proteomes" id="UP001338582"/>
    </source>
</evidence>
<evidence type="ECO:0000313" key="4">
    <source>
        <dbReference type="EMBL" id="WPK23452.1"/>
    </source>
</evidence>
<dbReference type="PROSITE" id="PS51684">
    <property type="entry name" value="SAM_MT_TRM5_TYW2"/>
    <property type="match status" value="1"/>
</dbReference>
<keyword evidence="2" id="KW-0963">Cytoplasm</keyword>
<dbReference type="GO" id="GO:0102522">
    <property type="term" value="F:tRNA 4-demethylwyosine alpha-amino-alpha-carboxypropyltransferase activity"/>
    <property type="evidence" value="ECO:0007669"/>
    <property type="project" value="UniProtKB-EC"/>
</dbReference>
<comment type="catalytic activity">
    <reaction evidence="1">
        <text>4-demethylwyosine(37) in tRNA(Phe) + S-adenosyl-L-methionine = 4-demethyl-7-[(3S)-3-amino-3-carboxypropyl]wyosine(37) in tRNA(Phe) + S-methyl-5'-thioadenosine + H(+)</text>
        <dbReference type="Rhea" id="RHEA:36355"/>
        <dbReference type="Rhea" id="RHEA-COMP:10164"/>
        <dbReference type="Rhea" id="RHEA-COMP:10378"/>
        <dbReference type="ChEBI" id="CHEBI:15378"/>
        <dbReference type="ChEBI" id="CHEBI:17509"/>
        <dbReference type="ChEBI" id="CHEBI:59789"/>
        <dbReference type="ChEBI" id="CHEBI:64315"/>
        <dbReference type="ChEBI" id="CHEBI:73550"/>
        <dbReference type="EC" id="2.5.1.114"/>
    </reaction>
</comment>
<dbReference type="GeneID" id="88171761"/>
<dbReference type="GO" id="GO:0031591">
    <property type="term" value="P:wybutosine biosynthetic process"/>
    <property type="evidence" value="ECO:0007669"/>
    <property type="project" value="InterPro"/>
</dbReference>
<dbReference type="RefSeq" id="XP_062875838.1">
    <property type="nucleotide sequence ID" value="XM_063019768.1"/>
</dbReference>
<proteinExistence type="inferred from homology"/>
<feature type="domain" description="SAM-dependent methyltransferase TRM5/TYW2-type" evidence="3">
    <location>
        <begin position="137"/>
        <end position="411"/>
    </location>
</feature>
<comment type="function">
    <text evidence="2">S-adenosyl-L-methionine-dependent transferase that acts as a component of the wybutosine biosynthesis pathway. Wybutosine is a hyper modified guanosine with a tricyclic base found at the 3'-position adjacent to the anticodon of eukaryotic phenylalanine tRNA. Catalyzes the transfer of the alpha-amino-alpha-carboxypropyl (acp) group from S-adenosyl-L-methionine to the C-7 position of 4-demethylwyosine (imG-14) to produce wybutosine-86.</text>
</comment>
<evidence type="ECO:0000256" key="2">
    <source>
        <dbReference type="PIRNR" id="PIRNR038972"/>
    </source>
</evidence>
<dbReference type="EMBL" id="CP138894">
    <property type="protein sequence ID" value="WPK23452.1"/>
    <property type="molecule type" value="Genomic_DNA"/>
</dbReference>
<protein>
    <recommendedName>
        <fullName evidence="2">tRNA wybutosine-synthesizing protein 2</fullName>
        <shortName evidence="2">tRNA-yW-synthesizing protein 2</shortName>
    </recommendedName>
    <alternativeName>
        <fullName evidence="2">tRNA(Phe) (4-demethylwyosine(37)-C(7)) aminocarboxypropyltransferase</fullName>
    </alternativeName>
</protein>
<keyword evidence="2" id="KW-0819">tRNA processing</keyword>
<accession>A0AAX4H4T1</accession>
<dbReference type="PIRSF" id="PIRSF038972">
    <property type="entry name" value="Trm12"/>
    <property type="match status" value="1"/>
</dbReference>
<gene>
    <name evidence="4" type="ORF">PUMCH_000693</name>
</gene>
<dbReference type="GO" id="GO:0008757">
    <property type="term" value="F:S-adenosylmethionine-dependent methyltransferase activity"/>
    <property type="evidence" value="ECO:0007669"/>
    <property type="project" value="InterPro"/>
</dbReference>
<comment type="pathway">
    <text evidence="2">tRNA modification; wybutosine-tRNA(Phe) biosynthesis.</text>
</comment>
<dbReference type="SUPFAM" id="SSF53335">
    <property type="entry name" value="S-adenosyl-L-methionine-dependent methyltransferases"/>
    <property type="match status" value="1"/>
</dbReference>
<dbReference type="GO" id="GO:0030488">
    <property type="term" value="P:tRNA methylation"/>
    <property type="evidence" value="ECO:0007669"/>
    <property type="project" value="TreeGrafter"/>
</dbReference>
<evidence type="ECO:0000256" key="1">
    <source>
        <dbReference type="ARBA" id="ARBA00049400"/>
    </source>
</evidence>
<reference evidence="4 5" key="1">
    <citation type="submission" date="2023-10" db="EMBL/GenBank/DDBJ databases">
        <title>Draft Genome Sequence of Candida saopaulonensis from a very Premature Infant with Sepsis.</title>
        <authorList>
            <person name="Ning Y."/>
            <person name="Dai R."/>
            <person name="Xiao M."/>
            <person name="Xu Y."/>
            <person name="Yan Q."/>
            <person name="Zhang L."/>
        </authorList>
    </citation>
    <scope>NUCLEOTIDE SEQUENCE [LARGE SCALE GENOMIC DNA]</scope>
    <source>
        <strain evidence="4 5">19XY460</strain>
    </source>
</reference>
<dbReference type="GO" id="GO:0008175">
    <property type="term" value="F:tRNA methyltransferase activity"/>
    <property type="evidence" value="ECO:0007669"/>
    <property type="project" value="TreeGrafter"/>
</dbReference>
<comment type="similarity">
    <text evidence="2">Belongs to the class I-like SAM-binding methyltransferase superfamily. TRM5/TYW2 family.</text>
</comment>
<organism evidence="4 5">
    <name type="scientific">Australozyma saopauloensis</name>
    <dbReference type="NCBI Taxonomy" id="291208"/>
    <lineage>
        <taxon>Eukaryota</taxon>
        <taxon>Fungi</taxon>
        <taxon>Dikarya</taxon>
        <taxon>Ascomycota</taxon>
        <taxon>Saccharomycotina</taxon>
        <taxon>Pichiomycetes</taxon>
        <taxon>Metschnikowiaceae</taxon>
        <taxon>Australozyma</taxon>
    </lineage>
</organism>
<dbReference type="AlphaFoldDB" id="A0AAX4H4T1"/>
<dbReference type="PANTHER" id="PTHR23245:SF25">
    <property type="entry name" value="TRNA WYBUTOSINE-SYNTHESIZING PROTEIN 2 HOMOLOG"/>
    <property type="match status" value="1"/>
</dbReference>
<dbReference type="Proteomes" id="UP001338582">
    <property type="component" value="Chromosome 1"/>
</dbReference>
<dbReference type="GO" id="GO:0005737">
    <property type="term" value="C:cytoplasm"/>
    <property type="evidence" value="ECO:0007669"/>
    <property type="project" value="UniProtKB-SubCell"/>
</dbReference>
<dbReference type="InterPro" id="IPR029063">
    <property type="entry name" value="SAM-dependent_MTases_sf"/>
</dbReference>
<dbReference type="Gene3D" id="3.40.50.150">
    <property type="entry name" value="Vaccinia Virus protein VP39"/>
    <property type="match status" value="1"/>
</dbReference>
<keyword evidence="2" id="KW-0949">S-adenosyl-L-methionine</keyword>
<dbReference type="InterPro" id="IPR026274">
    <property type="entry name" value="tRNA_wybutosine_synth_prot_2"/>
</dbReference>
<dbReference type="PANTHER" id="PTHR23245">
    <property type="entry name" value="TRNA METHYLTRANSFERASE"/>
    <property type="match status" value="1"/>
</dbReference>
<evidence type="ECO:0000259" key="3">
    <source>
        <dbReference type="PROSITE" id="PS51684"/>
    </source>
</evidence>